<dbReference type="EMBL" id="LOMZ01000001">
    <property type="protein sequence ID" value="PLC13232.1"/>
    <property type="molecule type" value="Genomic_DNA"/>
</dbReference>
<sequence>MLKHRTRALRPGTIEIPVSGAQVTPMDTEQLYRWIGAAWEARRKALLLGHNLHSLYLWEVAPAFRALYRRADVVLADGFPVLKLARWSSGRDLSAKRHRLGTLDWLPGLLHRTPVRRVAVVGASPESNAGTVARLRADDPARSVEGWPGAGWDAELEDRVVAELRAYRPDFVIVGLGMPLQEEFLARRWAQLPPAVYAAAGGAIDQYSGTQAMPPRWLGPLGLEWAYRLATQPRRLAHRYLVEPWLLARLLAVKALRGRPATALPD</sequence>
<dbReference type="GO" id="GO:0016758">
    <property type="term" value="F:hexosyltransferase activity"/>
    <property type="evidence" value="ECO:0007669"/>
    <property type="project" value="TreeGrafter"/>
</dbReference>
<comment type="caution">
    <text evidence="3">The sequence shown here is derived from an EMBL/GenBank/DDBJ whole genome shotgun (WGS) entry which is preliminary data.</text>
</comment>
<dbReference type="CDD" id="cd06533">
    <property type="entry name" value="Glyco_transf_WecG_TagA"/>
    <property type="match status" value="1"/>
</dbReference>
<evidence type="ECO:0000313" key="4">
    <source>
        <dbReference type="Proteomes" id="UP000234632"/>
    </source>
</evidence>
<dbReference type="Proteomes" id="UP000234632">
    <property type="component" value="Unassembled WGS sequence"/>
</dbReference>
<keyword evidence="2" id="KW-0808">Transferase</keyword>
<evidence type="ECO:0008006" key="5">
    <source>
        <dbReference type="Google" id="ProtNLM"/>
    </source>
</evidence>
<evidence type="ECO:0000256" key="2">
    <source>
        <dbReference type="ARBA" id="ARBA00022679"/>
    </source>
</evidence>
<protein>
    <recommendedName>
        <fullName evidence="5">Glycosyl transferase</fullName>
    </recommendedName>
</protein>
<dbReference type="NCBIfam" id="TIGR00696">
    <property type="entry name" value="wecG_tagA_cpsF"/>
    <property type="match status" value="1"/>
</dbReference>
<dbReference type="InterPro" id="IPR004629">
    <property type="entry name" value="WecG_TagA_CpsF"/>
</dbReference>
<evidence type="ECO:0000256" key="1">
    <source>
        <dbReference type="ARBA" id="ARBA00022676"/>
    </source>
</evidence>
<name>A0A2N4T4U2_9MICC</name>
<dbReference type="AlphaFoldDB" id="A0A2N4T4U2"/>
<gene>
    <name evidence="3" type="ORF">AUQ48_14695</name>
</gene>
<dbReference type="PANTHER" id="PTHR34136">
    <property type="match status" value="1"/>
</dbReference>
<organism evidence="3 4">
    <name type="scientific">Kocuria flava</name>
    <dbReference type="NCBI Taxonomy" id="446860"/>
    <lineage>
        <taxon>Bacteria</taxon>
        <taxon>Bacillati</taxon>
        <taxon>Actinomycetota</taxon>
        <taxon>Actinomycetes</taxon>
        <taxon>Micrococcales</taxon>
        <taxon>Micrococcaceae</taxon>
        <taxon>Kocuria</taxon>
    </lineage>
</organism>
<dbReference type="PANTHER" id="PTHR34136:SF1">
    <property type="entry name" value="UDP-N-ACETYL-D-MANNOSAMINURONIC ACID TRANSFERASE"/>
    <property type="match status" value="1"/>
</dbReference>
<dbReference type="RefSeq" id="WP_180814718.1">
    <property type="nucleotide sequence ID" value="NZ_LOMZ01000001.1"/>
</dbReference>
<dbReference type="Pfam" id="PF03808">
    <property type="entry name" value="Glyco_tran_WecG"/>
    <property type="match status" value="1"/>
</dbReference>
<accession>A0A2N4T4U2</accession>
<reference evidence="3 4" key="1">
    <citation type="submission" date="2015-12" db="EMBL/GenBank/DDBJ databases">
        <authorList>
            <person name="Shamseldin A."/>
            <person name="Moawad H."/>
            <person name="Abd El-Rahim W.M."/>
            <person name="Sadowsky M.J."/>
        </authorList>
    </citation>
    <scope>NUCLEOTIDE SEQUENCE [LARGE SCALE GENOMIC DNA]</scope>
    <source>
        <strain evidence="3 4">S43</strain>
    </source>
</reference>
<proteinExistence type="predicted"/>
<keyword evidence="1" id="KW-0328">Glycosyltransferase</keyword>
<evidence type="ECO:0000313" key="3">
    <source>
        <dbReference type="EMBL" id="PLC13232.1"/>
    </source>
</evidence>